<reference evidence="2 3" key="1">
    <citation type="submission" date="2019-01" db="EMBL/GenBank/DDBJ databases">
        <authorList>
            <person name="Sayadi A."/>
        </authorList>
    </citation>
    <scope>NUCLEOTIDE SEQUENCE [LARGE SCALE GENOMIC DNA]</scope>
</reference>
<dbReference type="Pfam" id="PF21599">
    <property type="entry name" value="ZSWIM3_N"/>
    <property type="match status" value="1"/>
</dbReference>
<accession>A0A653CTZ7</accession>
<evidence type="ECO:0000313" key="3">
    <source>
        <dbReference type="Proteomes" id="UP000410492"/>
    </source>
</evidence>
<gene>
    <name evidence="2" type="ORF">CALMAC_LOCUS11850</name>
</gene>
<feature type="domain" description="ZSWIM3 N-terminal" evidence="1">
    <location>
        <begin position="1"/>
        <end position="79"/>
    </location>
</feature>
<proteinExistence type="predicted"/>
<dbReference type="EMBL" id="CAACVG010008877">
    <property type="protein sequence ID" value="VEN51368.1"/>
    <property type="molecule type" value="Genomic_DNA"/>
</dbReference>
<dbReference type="InterPro" id="IPR048325">
    <property type="entry name" value="ZSWIM3_N"/>
</dbReference>
<evidence type="ECO:0000259" key="1">
    <source>
        <dbReference type="Pfam" id="PF21599"/>
    </source>
</evidence>
<name>A0A653CTZ7_CALMS</name>
<dbReference type="AlphaFoldDB" id="A0A653CTZ7"/>
<dbReference type="Proteomes" id="UP000410492">
    <property type="component" value="Unassembled WGS sequence"/>
</dbReference>
<dbReference type="OrthoDB" id="124789at2759"/>
<protein>
    <recommendedName>
        <fullName evidence="1">ZSWIM3 N-terminal domain-containing protein</fullName>
    </recommendedName>
</protein>
<sequence length="98" mass="11709">MKLGDKVNSYEDFLKELEVHKKQALTEYWMRDNRTFTSARKRVPHITEKANVNLKYYYIKYYGILGDQKLKTKEKKSNRKTSSFKQNCGSYIGIFKIN</sequence>
<evidence type="ECO:0000313" key="2">
    <source>
        <dbReference type="EMBL" id="VEN51368.1"/>
    </source>
</evidence>
<organism evidence="2 3">
    <name type="scientific">Callosobruchus maculatus</name>
    <name type="common">Southern cowpea weevil</name>
    <name type="synonym">Pulse bruchid</name>
    <dbReference type="NCBI Taxonomy" id="64391"/>
    <lineage>
        <taxon>Eukaryota</taxon>
        <taxon>Metazoa</taxon>
        <taxon>Ecdysozoa</taxon>
        <taxon>Arthropoda</taxon>
        <taxon>Hexapoda</taxon>
        <taxon>Insecta</taxon>
        <taxon>Pterygota</taxon>
        <taxon>Neoptera</taxon>
        <taxon>Endopterygota</taxon>
        <taxon>Coleoptera</taxon>
        <taxon>Polyphaga</taxon>
        <taxon>Cucujiformia</taxon>
        <taxon>Chrysomeloidea</taxon>
        <taxon>Chrysomelidae</taxon>
        <taxon>Bruchinae</taxon>
        <taxon>Bruchini</taxon>
        <taxon>Callosobruchus</taxon>
    </lineage>
</organism>
<keyword evidence="3" id="KW-1185">Reference proteome</keyword>